<evidence type="ECO:0000313" key="3">
    <source>
        <dbReference type="Proteomes" id="UP000039370"/>
    </source>
</evidence>
<keyword evidence="1" id="KW-0812">Transmembrane</keyword>
<sequence>MKNTKDLAVQAIFAFLGLLAINLLANFFFFRWDITEDKRYTLSENFSSDP</sequence>
<dbReference type="AlphaFoldDB" id="A0A0B7IF79"/>
<proteinExistence type="predicted"/>
<feature type="transmembrane region" description="Helical" evidence="1">
    <location>
        <begin position="12"/>
        <end position="30"/>
    </location>
</feature>
<keyword evidence="1" id="KW-1133">Transmembrane helix</keyword>
<accession>A0A0B7IF79</accession>
<keyword evidence="1" id="KW-0472">Membrane</keyword>
<dbReference type="Proteomes" id="UP000039370">
    <property type="component" value="Unassembled WGS sequence"/>
</dbReference>
<name>A0A0B7IF79_9FLAO</name>
<evidence type="ECO:0000256" key="1">
    <source>
        <dbReference type="SAM" id="Phobius"/>
    </source>
</evidence>
<gene>
    <name evidence="2" type="ORF">CCAN11_1780012</name>
</gene>
<organism evidence="2 3">
    <name type="scientific">Capnocytophaga canimorsus</name>
    <dbReference type="NCBI Taxonomy" id="28188"/>
    <lineage>
        <taxon>Bacteria</taxon>
        <taxon>Pseudomonadati</taxon>
        <taxon>Bacteroidota</taxon>
        <taxon>Flavobacteriia</taxon>
        <taxon>Flavobacteriales</taxon>
        <taxon>Flavobacteriaceae</taxon>
        <taxon>Capnocytophaga</taxon>
    </lineage>
</organism>
<dbReference type="EMBL" id="CDOK01000088">
    <property type="protein sequence ID" value="CEN48652.1"/>
    <property type="molecule type" value="Genomic_DNA"/>
</dbReference>
<protein>
    <submittedName>
        <fullName evidence="2">Uncharacterized protein</fullName>
    </submittedName>
</protein>
<reference evidence="3" key="1">
    <citation type="submission" date="2015-01" db="EMBL/GenBank/DDBJ databases">
        <authorList>
            <person name="MANFREDI Pablo"/>
        </authorList>
    </citation>
    <scope>NUCLEOTIDE SEQUENCE [LARGE SCALE GENOMIC DNA]</scope>
    <source>
        <strain evidence="3">Cc11</strain>
    </source>
</reference>
<evidence type="ECO:0000313" key="2">
    <source>
        <dbReference type="EMBL" id="CEN48652.1"/>
    </source>
</evidence>